<dbReference type="PANTHER" id="PTHR43853">
    <property type="entry name" value="3-KETOACYL-COA THIOLASE, PEROXISOMAL"/>
    <property type="match status" value="1"/>
</dbReference>
<reference evidence="1 2" key="1">
    <citation type="submission" date="2018-06" db="EMBL/GenBank/DDBJ databases">
        <authorList>
            <consortium name="Pathogen Informatics"/>
            <person name="Doyle S."/>
        </authorList>
    </citation>
    <scope>NUCLEOTIDE SEQUENCE [LARGE SCALE GENOMIC DNA]</scope>
    <source>
        <strain evidence="1 2">NCTC5664</strain>
    </source>
</reference>
<protein>
    <submittedName>
        <fullName evidence="1">Acetyl-CoA acetyltransferase</fullName>
        <ecNumber evidence="1">2.3.1.9</ecNumber>
    </submittedName>
</protein>
<dbReference type="Gene3D" id="3.40.47.10">
    <property type="match status" value="2"/>
</dbReference>
<dbReference type="GO" id="GO:0003985">
    <property type="term" value="F:acetyl-CoA C-acetyltransferase activity"/>
    <property type="evidence" value="ECO:0007669"/>
    <property type="project" value="UniProtKB-EC"/>
</dbReference>
<name>A0A380DIC0_STAAU</name>
<accession>A0A380DIC0</accession>
<dbReference type="Proteomes" id="UP000254502">
    <property type="component" value="Unassembled WGS sequence"/>
</dbReference>
<evidence type="ECO:0000313" key="1">
    <source>
        <dbReference type="EMBL" id="SUK30632.1"/>
    </source>
</evidence>
<dbReference type="GO" id="GO:0006635">
    <property type="term" value="P:fatty acid beta-oxidation"/>
    <property type="evidence" value="ECO:0007669"/>
    <property type="project" value="TreeGrafter"/>
</dbReference>
<proteinExistence type="predicted"/>
<dbReference type="PANTHER" id="PTHR43853:SF3">
    <property type="entry name" value="ACETYL-COA C-ACETYLTRANSFERASE YHFS-RELATED"/>
    <property type="match status" value="1"/>
</dbReference>
<keyword evidence="1" id="KW-0808">Transferase</keyword>
<dbReference type="EC" id="2.3.1.9" evidence="1"/>
<dbReference type="AlphaFoldDB" id="A0A380DIC0"/>
<dbReference type="InterPro" id="IPR050215">
    <property type="entry name" value="Thiolase-like_sf_Thiolase"/>
</dbReference>
<keyword evidence="1" id="KW-0012">Acyltransferase</keyword>
<gene>
    <name evidence="1" type="primary">thlA_1</name>
    <name evidence="1" type="ORF">NCTC5664_00048</name>
</gene>
<dbReference type="GO" id="GO:0010124">
    <property type="term" value="P:phenylacetate catabolic process"/>
    <property type="evidence" value="ECO:0007669"/>
    <property type="project" value="TreeGrafter"/>
</dbReference>
<sequence>MIKGGTVTAANSCMKNDGAVLLLIWEKDMAYELGFEHGLLFKDGVTVGVDSNFPGIGPVPAISNLLKRNQLTIEILKSLKLTKRSVHRWLPANKL</sequence>
<evidence type="ECO:0000313" key="2">
    <source>
        <dbReference type="Proteomes" id="UP000254502"/>
    </source>
</evidence>
<organism evidence="1 2">
    <name type="scientific">Staphylococcus aureus</name>
    <dbReference type="NCBI Taxonomy" id="1280"/>
    <lineage>
        <taxon>Bacteria</taxon>
        <taxon>Bacillati</taxon>
        <taxon>Bacillota</taxon>
        <taxon>Bacilli</taxon>
        <taxon>Bacillales</taxon>
        <taxon>Staphylococcaceae</taxon>
        <taxon>Staphylococcus</taxon>
    </lineage>
</organism>
<dbReference type="InterPro" id="IPR016039">
    <property type="entry name" value="Thiolase-like"/>
</dbReference>
<dbReference type="EMBL" id="UHAQ01000002">
    <property type="protein sequence ID" value="SUK30632.1"/>
    <property type="molecule type" value="Genomic_DNA"/>
</dbReference>